<dbReference type="Pfam" id="PF00583">
    <property type="entry name" value="Acetyltransf_1"/>
    <property type="match status" value="1"/>
</dbReference>
<dbReference type="RefSeq" id="WP_144857265.1">
    <property type="nucleotide sequence ID" value="NZ_BAAAYT010000005.1"/>
</dbReference>
<dbReference type="InterPro" id="IPR016181">
    <property type="entry name" value="Acyl_CoA_acyltransferase"/>
</dbReference>
<dbReference type="InterPro" id="IPR000182">
    <property type="entry name" value="GNAT_dom"/>
</dbReference>
<dbReference type="OrthoDB" id="9799092at2"/>
<feature type="domain" description="N-acetyltransferase" evidence="3">
    <location>
        <begin position="4"/>
        <end position="144"/>
    </location>
</feature>
<dbReference type="Proteomes" id="UP000315628">
    <property type="component" value="Unassembled WGS sequence"/>
</dbReference>
<evidence type="ECO:0000313" key="5">
    <source>
        <dbReference type="Proteomes" id="UP000315628"/>
    </source>
</evidence>
<sequence length="287" mass="31027">MSQLEWSPLTEADLPAVAQVAGACLAADGGLPDLADPERLRSLLLTERGIVGRDAAGEVVAAAALGWEAGKLSVAGLVDPGARRQGIGGALVDWARTEAAGRPLRVIAETVGPDTEELFAAVGLHRVFAETVMRHDLRHIPFVRLPHGVVSLPFTDDTSTAFEHAYDRSFADQPGYREDHHRAWGAQMREQEGFLPEESRVAVDQAGHVAGFVTVSGRWIEEVGVVPEWRGRGLGAHLVVRSLASIRRRGQPSAWLCVGSQNPARVLYERLGFTTYGTRARYEEVAG</sequence>
<evidence type="ECO:0000256" key="1">
    <source>
        <dbReference type="ARBA" id="ARBA00022679"/>
    </source>
</evidence>
<dbReference type="InterPro" id="IPR050832">
    <property type="entry name" value="Bact_Acetyltransf"/>
</dbReference>
<dbReference type="EMBL" id="VIUW01000003">
    <property type="protein sequence ID" value="TWD14388.1"/>
    <property type="molecule type" value="Genomic_DNA"/>
</dbReference>
<accession>A0A560W9U1</accession>
<evidence type="ECO:0000256" key="2">
    <source>
        <dbReference type="ARBA" id="ARBA00023315"/>
    </source>
</evidence>
<dbReference type="PANTHER" id="PTHR43877">
    <property type="entry name" value="AMINOALKYLPHOSPHONATE N-ACETYLTRANSFERASE-RELATED-RELATED"/>
    <property type="match status" value="1"/>
</dbReference>
<name>A0A560W9U1_9MICO</name>
<gene>
    <name evidence="4" type="ORF">FB557_1797</name>
</gene>
<evidence type="ECO:0000313" key="4">
    <source>
        <dbReference type="EMBL" id="TWD14388.1"/>
    </source>
</evidence>
<dbReference type="PANTHER" id="PTHR43877:SF1">
    <property type="entry name" value="ACETYLTRANSFERASE"/>
    <property type="match status" value="1"/>
</dbReference>
<reference evidence="4 5" key="1">
    <citation type="submission" date="2019-06" db="EMBL/GenBank/DDBJ databases">
        <title>Sequencing the genomes of 1000 actinobacteria strains.</title>
        <authorList>
            <person name="Klenk H.-P."/>
        </authorList>
    </citation>
    <scope>NUCLEOTIDE SEQUENCE [LARGE SCALE GENOMIC DNA]</scope>
    <source>
        <strain evidence="4 5">DSM 18935</strain>
    </source>
</reference>
<dbReference type="PROSITE" id="PS51186">
    <property type="entry name" value="GNAT"/>
    <property type="match status" value="2"/>
</dbReference>
<proteinExistence type="predicted"/>
<dbReference type="CDD" id="cd04301">
    <property type="entry name" value="NAT_SF"/>
    <property type="match status" value="1"/>
</dbReference>
<comment type="caution">
    <text evidence="4">The sequence shown here is derived from an EMBL/GenBank/DDBJ whole genome shotgun (WGS) entry which is preliminary data.</text>
</comment>
<dbReference type="SUPFAM" id="SSF55729">
    <property type="entry name" value="Acyl-CoA N-acyltransferases (Nat)"/>
    <property type="match status" value="2"/>
</dbReference>
<keyword evidence="2" id="KW-0012">Acyltransferase</keyword>
<keyword evidence="5" id="KW-1185">Reference proteome</keyword>
<dbReference type="AlphaFoldDB" id="A0A560W9U1"/>
<organism evidence="4 5">
    <name type="scientific">Marihabitans asiaticum</name>
    <dbReference type="NCBI Taxonomy" id="415218"/>
    <lineage>
        <taxon>Bacteria</taxon>
        <taxon>Bacillati</taxon>
        <taxon>Actinomycetota</taxon>
        <taxon>Actinomycetes</taxon>
        <taxon>Micrococcales</taxon>
        <taxon>Intrasporangiaceae</taxon>
        <taxon>Marihabitans</taxon>
    </lineage>
</organism>
<feature type="domain" description="N-acetyltransferase" evidence="3">
    <location>
        <begin position="163"/>
        <end position="287"/>
    </location>
</feature>
<keyword evidence="1" id="KW-0808">Transferase</keyword>
<dbReference type="GO" id="GO:0016747">
    <property type="term" value="F:acyltransferase activity, transferring groups other than amino-acyl groups"/>
    <property type="evidence" value="ECO:0007669"/>
    <property type="project" value="InterPro"/>
</dbReference>
<protein>
    <submittedName>
        <fullName evidence="4">Mycothiol synthase</fullName>
    </submittedName>
</protein>
<dbReference type="Gene3D" id="3.40.630.30">
    <property type="match status" value="1"/>
</dbReference>
<evidence type="ECO:0000259" key="3">
    <source>
        <dbReference type="PROSITE" id="PS51186"/>
    </source>
</evidence>